<dbReference type="InterPro" id="IPR013087">
    <property type="entry name" value="Znf_C2H2_type"/>
</dbReference>
<dbReference type="Gene3D" id="3.30.160.60">
    <property type="entry name" value="Classic Zinc Finger"/>
    <property type="match status" value="2"/>
</dbReference>
<keyword evidence="10" id="KW-1185">Reference proteome</keyword>
<dbReference type="GO" id="GO:0005576">
    <property type="term" value="C:extracellular region"/>
    <property type="evidence" value="ECO:0007669"/>
    <property type="project" value="UniProtKB-SubCell"/>
</dbReference>
<dbReference type="CDD" id="cd09823">
    <property type="entry name" value="peroxinectin_like"/>
    <property type="match status" value="1"/>
</dbReference>
<dbReference type="PROSITE" id="PS00028">
    <property type="entry name" value="ZINC_FINGER_C2H2_1"/>
    <property type="match status" value="4"/>
</dbReference>
<dbReference type="EMBL" id="VIIS01000330">
    <property type="protein sequence ID" value="KAF0310238.1"/>
    <property type="molecule type" value="Genomic_DNA"/>
</dbReference>
<reference evidence="9 10" key="1">
    <citation type="submission" date="2019-07" db="EMBL/GenBank/DDBJ databases">
        <title>Draft genome assembly of a fouling barnacle, Amphibalanus amphitrite (Darwin, 1854): The first reference genome for Thecostraca.</title>
        <authorList>
            <person name="Kim W."/>
        </authorList>
    </citation>
    <scope>NUCLEOTIDE SEQUENCE [LARGE SCALE GENOMIC DNA]</scope>
    <source>
        <strain evidence="9">SNU_AA5</strain>
        <tissue evidence="9">Soma without cirri and trophi</tissue>
    </source>
</reference>
<dbReference type="GO" id="GO:0008270">
    <property type="term" value="F:zinc ion binding"/>
    <property type="evidence" value="ECO:0007669"/>
    <property type="project" value="UniProtKB-KW"/>
</dbReference>
<feature type="domain" description="C2H2-type" evidence="8">
    <location>
        <begin position="98"/>
        <end position="125"/>
    </location>
</feature>
<dbReference type="PROSITE" id="PS50292">
    <property type="entry name" value="PEROXIDASE_3"/>
    <property type="match status" value="1"/>
</dbReference>
<dbReference type="InterPro" id="IPR010255">
    <property type="entry name" value="Haem_peroxidase_sf"/>
</dbReference>
<comment type="caution">
    <text evidence="9">The sequence shown here is derived from an EMBL/GenBank/DDBJ whole genome shotgun (WGS) entry which is preliminary data.</text>
</comment>
<sequence>MDGRAIPLEQLMDKCLILELRPRPTSSRGPPTTGVDPSGRYECPVCGARLLSQALLVRHARGHGVVALFGCVVCGIPFTERSLLVYHALGHVGGRRPWACGVCGEVFERTRSLKRHILQHDGRWDCPECGDTFHDRDSLEQHALLHGVVNPYLCEVAVLAVFGTSGTGVAAQCDCRTASGCPQAYYLGTATGCYLQGTRNLVTTGQTAAADSPTELFNFNSQSTNEIQQLGLQALQSLETFTNLAVTGGGAAGAFVGSTASAGFGGSASQSFGQGSNFQGQGFPNQGGFQTGSLRPTGEGFQTTMDPTCTPEPPITCSNSLYRTVTGECNNLLNPRLGKARTGFKRLLPNTFDDGIFAIRTRAVRGGTLPTARFISERVLDVFSNELRQHTLSLMQIGQFADHDLTHALIFRLPNETGIECCQKDGETYPPTLLHPQCIPIPIPANDPFYSRYRQRCMNLVRSLPAPAPDCVARPARPLNELTSFIDGSNVYGSSEEETRNLRAFQHGLLRESAHRLLPLDQRPDKPCRRDTCFHAGDTRVNEQSLLAVTHTIWMREHNRIARALQARHSRWGDEQLYQEARRVLVAEWQHILYNEWLPVLIGFKYAEDHGLLPLQAGYSNHYDHRIDPTISNSFATAAFRFGHTMVRDMYDILDANGIVVGSFNLSSTFFDPTVIAHGITDHARTMVAMRSETFDTFFARSLHEQLFTTNHLYGLDLLALNIQRGRDHGTPTYAQVAEACRLVPSVRFWGDLHALMDSTVIDRLRSVYDDPWDVDLFIGGVSERLAPGAQVGPTFQCLIGQQFFDLRYGDRFFYDNGGQPHSFSLPQLSQIRRASWARIMCDTLGPEFLNDFHHVQPLAVLTPGGQNQIVSCDSLAIPRVDLGVF</sequence>
<evidence type="ECO:0000313" key="9">
    <source>
        <dbReference type="EMBL" id="KAF0310238.1"/>
    </source>
</evidence>
<dbReference type="GO" id="GO:0020037">
    <property type="term" value="F:heme binding"/>
    <property type="evidence" value="ECO:0007669"/>
    <property type="project" value="InterPro"/>
</dbReference>
<dbReference type="Pfam" id="PF03098">
    <property type="entry name" value="An_peroxidase"/>
    <property type="match status" value="1"/>
</dbReference>
<evidence type="ECO:0000256" key="3">
    <source>
        <dbReference type="ARBA" id="ARBA00022559"/>
    </source>
</evidence>
<dbReference type="Gene3D" id="1.10.640.10">
    <property type="entry name" value="Haem peroxidase domain superfamily, animal type"/>
    <property type="match status" value="1"/>
</dbReference>
<accession>A0A6A4X5M0</accession>
<dbReference type="PANTHER" id="PTHR11475:SF4">
    <property type="entry name" value="CHORION PEROXIDASE"/>
    <property type="match status" value="1"/>
</dbReference>
<evidence type="ECO:0000259" key="8">
    <source>
        <dbReference type="PROSITE" id="PS50157"/>
    </source>
</evidence>
<feature type="domain" description="C2H2-type" evidence="8">
    <location>
        <begin position="41"/>
        <end position="63"/>
    </location>
</feature>
<feature type="domain" description="C2H2-type" evidence="8">
    <location>
        <begin position="124"/>
        <end position="151"/>
    </location>
</feature>
<evidence type="ECO:0000256" key="6">
    <source>
        <dbReference type="PIRSR" id="PIRSR619791-2"/>
    </source>
</evidence>
<dbReference type="SMART" id="SM00355">
    <property type="entry name" value="ZnF_C2H2"/>
    <property type="match status" value="4"/>
</dbReference>
<dbReference type="AlphaFoldDB" id="A0A6A4X5M0"/>
<feature type="domain" description="C2H2-type" evidence="8">
    <location>
        <begin position="69"/>
        <end position="96"/>
    </location>
</feature>
<evidence type="ECO:0000256" key="2">
    <source>
        <dbReference type="ARBA" id="ARBA00022525"/>
    </source>
</evidence>
<proteinExistence type="predicted"/>
<keyword evidence="7" id="KW-0863">Zinc-finger</keyword>
<dbReference type="GO" id="GO:0006979">
    <property type="term" value="P:response to oxidative stress"/>
    <property type="evidence" value="ECO:0007669"/>
    <property type="project" value="InterPro"/>
</dbReference>
<feature type="binding site" description="axial binding residue" evidence="6">
    <location>
        <position position="644"/>
    </location>
    <ligand>
        <name>heme b</name>
        <dbReference type="ChEBI" id="CHEBI:60344"/>
    </ligand>
    <ligandPart>
        <name>Fe</name>
        <dbReference type="ChEBI" id="CHEBI:18248"/>
    </ligandPart>
</feature>
<comment type="subcellular location">
    <subcellularLocation>
        <location evidence="1">Secreted</location>
    </subcellularLocation>
</comment>
<keyword evidence="3 9" id="KW-0575">Peroxidase</keyword>
<dbReference type="PRINTS" id="PR00457">
    <property type="entry name" value="ANPEROXIDASE"/>
</dbReference>
<evidence type="ECO:0000256" key="1">
    <source>
        <dbReference type="ARBA" id="ARBA00004613"/>
    </source>
</evidence>
<dbReference type="InterPro" id="IPR019791">
    <property type="entry name" value="Haem_peroxidase_animal"/>
</dbReference>
<keyword evidence="6" id="KW-0349">Heme</keyword>
<evidence type="ECO:0000256" key="4">
    <source>
        <dbReference type="ARBA" id="ARBA00022729"/>
    </source>
</evidence>
<keyword evidence="6" id="KW-0479">Metal-binding</keyword>
<evidence type="ECO:0000256" key="7">
    <source>
        <dbReference type="PROSITE-ProRule" id="PRU00042"/>
    </source>
</evidence>
<dbReference type="SUPFAM" id="SSF48113">
    <property type="entry name" value="Heme-dependent peroxidases"/>
    <property type="match status" value="1"/>
</dbReference>
<keyword evidence="2" id="KW-0964">Secreted</keyword>
<dbReference type="PROSITE" id="PS50157">
    <property type="entry name" value="ZINC_FINGER_C2H2_2"/>
    <property type="match status" value="4"/>
</dbReference>
<dbReference type="GO" id="GO:0004601">
    <property type="term" value="F:peroxidase activity"/>
    <property type="evidence" value="ECO:0007669"/>
    <property type="project" value="UniProtKB-KW"/>
</dbReference>
<gene>
    <name evidence="9" type="primary">Pxt_16</name>
    <name evidence="9" type="ORF">FJT64_018732</name>
</gene>
<keyword evidence="5" id="KW-0325">Glycoprotein</keyword>
<dbReference type="PANTHER" id="PTHR11475">
    <property type="entry name" value="OXIDASE/PEROXIDASE"/>
    <property type="match status" value="1"/>
</dbReference>
<dbReference type="OrthoDB" id="8117402at2759"/>
<dbReference type="InterPro" id="IPR036236">
    <property type="entry name" value="Znf_C2H2_sf"/>
</dbReference>
<keyword evidence="6" id="KW-0408">Iron</keyword>
<dbReference type="InterPro" id="IPR037120">
    <property type="entry name" value="Haem_peroxidase_sf_animal"/>
</dbReference>
<dbReference type="FunFam" id="1.10.640.10:FF:000003">
    <property type="entry name" value="chorion peroxidase"/>
    <property type="match status" value="1"/>
</dbReference>
<keyword evidence="4" id="KW-0732">Signal</keyword>
<evidence type="ECO:0000313" key="10">
    <source>
        <dbReference type="Proteomes" id="UP000440578"/>
    </source>
</evidence>
<dbReference type="Pfam" id="PF00096">
    <property type="entry name" value="zf-C2H2"/>
    <property type="match status" value="1"/>
</dbReference>
<evidence type="ECO:0000256" key="5">
    <source>
        <dbReference type="ARBA" id="ARBA00023180"/>
    </source>
</evidence>
<protein>
    <submittedName>
        <fullName evidence="9">Chorion peroxidase</fullName>
    </submittedName>
</protein>
<name>A0A6A4X5M0_AMPAM</name>
<dbReference type="SUPFAM" id="SSF57667">
    <property type="entry name" value="beta-beta-alpha zinc fingers"/>
    <property type="match status" value="1"/>
</dbReference>
<organism evidence="9 10">
    <name type="scientific">Amphibalanus amphitrite</name>
    <name type="common">Striped barnacle</name>
    <name type="synonym">Balanus amphitrite</name>
    <dbReference type="NCBI Taxonomy" id="1232801"/>
    <lineage>
        <taxon>Eukaryota</taxon>
        <taxon>Metazoa</taxon>
        <taxon>Ecdysozoa</taxon>
        <taxon>Arthropoda</taxon>
        <taxon>Crustacea</taxon>
        <taxon>Multicrustacea</taxon>
        <taxon>Cirripedia</taxon>
        <taxon>Thoracica</taxon>
        <taxon>Thoracicalcarea</taxon>
        <taxon>Balanomorpha</taxon>
        <taxon>Balanoidea</taxon>
        <taxon>Balanidae</taxon>
        <taxon>Amphibalaninae</taxon>
        <taxon>Amphibalanus</taxon>
    </lineage>
</organism>
<dbReference type="Proteomes" id="UP000440578">
    <property type="component" value="Unassembled WGS sequence"/>
</dbReference>
<keyword evidence="3 9" id="KW-0560">Oxidoreductase</keyword>
<keyword evidence="7" id="KW-0862">Zinc</keyword>